<keyword evidence="2" id="KW-0997">Cell inner membrane</keyword>
<sequence length="263" mass="30742">MDHGNRCSGIRSLILFFSDLHIDPLRPDELRQKILIRFLNQLKGVEKIFLVGDVFDFWFEYRYMVPSGYIHILDAFAELINRGIEINFIKGNHDQWAGSSLSSTGINVYDQKQDFECYGIKIHLAHGDFLDRTVPNQLTQFFFKSKICRSLFGHIPHEIGFPIACHIAQRNRNFKLKNALIKAFDEYAREKIAHGSDIVIMGHLHYPIMKRTGKGVYVNIGDWVKNMTYLVLKKDELFLKKYLDENLSCCKIERHSERRLVCQ</sequence>
<dbReference type="GO" id="GO:0008758">
    <property type="term" value="F:UDP-2,3-diacylglucosamine hydrolase activity"/>
    <property type="evidence" value="ECO:0007669"/>
    <property type="project" value="TreeGrafter"/>
</dbReference>
<dbReference type="InterPro" id="IPR043461">
    <property type="entry name" value="LpxH-like"/>
</dbReference>
<evidence type="ECO:0000259" key="7">
    <source>
        <dbReference type="Pfam" id="PF00149"/>
    </source>
</evidence>
<evidence type="ECO:0000256" key="2">
    <source>
        <dbReference type="ARBA" id="ARBA00022519"/>
    </source>
</evidence>
<reference evidence="8 9" key="1">
    <citation type="submission" date="2018-06" db="EMBL/GenBank/DDBJ databases">
        <title>Extensive metabolic versatility and redundancy in microbially diverse, dynamic hydrothermal sediments.</title>
        <authorList>
            <person name="Dombrowski N."/>
            <person name="Teske A."/>
            <person name="Baker B.J."/>
        </authorList>
    </citation>
    <scope>NUCLEOTIDE SEQUENCE [LARGE SCALE GENOMIC DNA]</scope>
    <source>
        <strain evidence="8">B36_G15</strain>
    </source>
</reference>
<keyword evidence="4" id="KW-0378">Hydrolase</keyword>
<dbReference type="Pfam" id="PF00149">
    <property type="entry name" value="Metallophos"/>
    <property type="match status" value="1"/>
</dbReference>
<gene>
    <name evidence="8" type="ORF">DRP53_08650</name>
</gene>
<dbReference type="GO" id="GO:0046872">
    <property type="term" value="F:metal ion binding"/>
    <property type="evidence" value="ECO:0007669"/>
    <property type="project" value="UniProtKB-KW"/>
</dbReference>
<dbReference type="Gene3D" id="3.60.21.10">
    <property type="match status" value="1"/>
</dbReference>
<feature type="domain" description="Calcineurin-like phosphoesterase" evidence="7">
    <location>
        <begin position="14"/>
        <end position="207"/>
    </location>
</feature>
<comment type="caution">
    <text evidence="8">The sequence shown here is derived from an EMBL/GenBank/DDBJ whole genome shotgun (WGS) entry which is preliminary data.</text>
</comment>
<keyword evidence="5" id="KW-0472">Membrane</keyword>
<accession>A0A660SET9</accession>
<evidence type="ECO:0000256" key="6">
    <source>
        <dbReference type="ARBA" id="ARBA00023211"/>
    </source>
</evidence>
<evidence type="ECO:0000313" key="9">
    <source>
        <dbReference type="Proteomes" id="UP000268469"/>
    </source>
</evidence>
<evidence type="ECO:0000256" key="1">
    <source>
        <dbReference type="ARBA" id="ARBA00022475"/>
    </source>
</evidence>
<proteinExistence type="predicted"/>
<keyword evidence="6" id="KW-0464">Manganese</keyword>
<dbReference type="EMBL" id="QNBE01000093">
    <property type="protein sequence ID" value="RKX69305.1"/>
    <property type="molecule type" value="Genomic_DNA"/>
</dbReference>
<dbReference type="CDD" id="cd07398">
    <property type="entry name" value="MPP_YbbF-LpxH"/>
    <property type="match status" value="1"/>
</dbReference>
<evidence type="ECO:0000256" key="5">
    <source>
        <dbReference type="ARBA" id="ARBA00023136"/>
    </source>
</evidence>
<dbReference type="GO" id="GO:0016020">
    <property type="term" value="C:membrane"/>
    <property type="evidence" value="ECO:0007669"/>
    <property type="project" value="GOC"/>
</dbReference>
<protein>
    <recommendedName>
        <fullName evidence="7">Calcineurin-like phosphoesterase domain-containing protein</fullName>
    </recommendedName>
</protein>
<evidence type="ECO:0000313" key="8">
    <source>
        <dbReference type="EMBL" id="RKX69305.1"/>
    </source>
</evidence>
<name>A0A660SET9_UNCW3</name>
<dbReference type="PANTHER" id="PTHR34990:SF1">
    <property type="entry name" value="UDP-2,3-DIACYLGLUCOSAMINE HYDROLASE"/>
    <property type="match status" value="1"/>
</dbReference>
<dbReference type="InterPro" id="IPR004843">
    <property type="entry name" value="Calcineurin-like_PHP"/>
</dbReference>
<dbReference type="GO" id="GO:0009245">
    <property type="term" value="P:lipid A biosynthetic process"/>
    <property type="evidence" value="ECO:0007669"/>
    <property type="project" value="TreeGrafter"/>
</dbReference>
<dbReference type="InterPro" id="IPR029052">
    <property type="entry name" value="Metallo-depent_PP-like"/>
</dbReference>
<dbReference type="PANTHER" id="PTHR34990">
    <property type="entry name" value="UDP-2,3-DIACYLGLUCOSAMINE HYDROLASE-RELATED"/>
    <property type="match status" value="1"/>
</dbReference>
<organism evidence="8 9">
    <name type="scientific">candidate division WOR-3 bacterium</name>
    <dbReference type="NCBI Taxonomy" id="2052148"/>
    <lineage>
        <taxon>Bacteria</taxon>
        <taxon>Bacteria division WOR-3</taxon>
    </lineage>
</organism>
<keyword evidence="1" id="KW-1003">Cell membrane</keyword>
<evidence type="ECO:0000256" key="4">
    <source>
        <dbReference type="ARBA" id="ARBA00022801"/>
    </source>
</evidence>
<dbReference type="Proteomes" id="UP000268469">
    <property type="component" value="Unassembled WGS sequence"/>
</dbReference>
<dbReference type="SUPFAM" id="SSF56300">
    <property type="entry name" value="Metallo-dependent phosphatases"/>
    <property type="match status" value="1"/>
</dbReference>
<evidence type="ECO:0000256" key="3">
    <source>
        <dbReference type="ARBA" id="ARBA00022723"/>
    </source>
</evidence>
<keyword evidence="3" id="KW-0479">Metal-binding</keyword>
<dbReference type="AlphaFoldDB" id="A0A660SET9"/>